<sequence>MTEAATLHSLPLFPLGTVLFPQGLLSLRVFEVRYLDMVRKCQAADAPFGVVALQAGHEVRKAGARPEQLYAEGTLARLTRLETVQLGLMHLQCRGQQRFRILGSRQLPHGLWVADVQMLPDDAEIAVPQHLRSVAHALAQVLLQLHARAQDPDHAQLPTPAQMADCGWVANRWAELLPLPLAVKQQLMTLDSPLLRLELIADLLERNGIGQAPAT</sequence>
<feature type="domain" description="Lon N-terminal" evidence="1">
    <location>
        <begin position="7"/>
        <end position="208"/>
    </location>
</feature>
<keyword evidence="3" id="KW-1185">Reference proteome</keyword>
<dbReference type="PANTHER" id="PTHR46732">
    <property type="entry name" value="ATP-DEPENDENT PROTEASE LA (LON) DOMAIN PROTEIN"/>
    <property type="match status" value="1"/>
</dbReference>
<dbReference type="Pfam" id="PF02190">
    <property type="entry name" value="LON_substr_bdg"/>
    <property type="match status" value="1"/>
</dbReference>
<evidence type="ECO:0000313" key="2">
    <source>
        <dbReference type="EMBL" id="MFD2752968.1"/>
    </source>
</evidence>
<dbReference type="EMBL" id="JBHUMV010000001">
    <property type="protein sequence ID" value="MFD2752968.1"/>
    <property type="molecule type" value="Genomic_DNA"/>
</dbReference>
<dbReference type="PANTHER" id="PTHR46732:SF8">
    <property type="entry name" value="ATP-DEPENDENT PROTEASE LA (LON) DOMAIN PROTEIN"/>
    <property type="match status" value="1"/>
</dbReference>
<dbReference type="Gene3D" id="2.30.130.40">
    <property type="entry name" value="LON domain-like"/>
    <property type="match status" value="1"/>
</dbReference>
<evidence type="ECO:0000259" key="1">
    <source>
        <dbReference type="PROSITE" id="PS51787"/>
    </source>
</evidence>
<dbReference type="Proteomes" id="UP001597463">
    <property type="component" value="Unassembled WGS sequence"/>
</dbReference>
<organism evidence="2 3">
    <name type="scientific">Comamonas terrae</name>
    <dbReference type="NCBI Taxonomy" id="673548"/>
    <lineage>
        <taxon>Bacteria</taxon>
        <taxon>Pseudomonadati</taxon>
        <taxon>Pseudomonadota</taxon>
        <taxon>Betaproteobacteria</taxon>
        <taxon>Burkholderiales</taxon>
        <taxon>Comamonadaceae</taxon>
        <taxon>Comamonas</taxon>
    </lineage>
</organism>
<evidence type="ECO:0000313" key="3">
    <source>
        <dbReference type="Proteomes" id="UP001597463"/>
    </source>
</evidence>
<dbReference type="InterPro" id="IPR015947">
    <property type="entry name" value="PUA-like_sf"/>
</dbReference>
<name>A0ABW5UIZ6_9BURK</name>
<reference evidence="3" key="1">
    <citation type="journal article" date="2019" name="Int. J. Syst. Evol. Microbiol.">
        <title>The Global Catalogue of Microorganisms (GCM) 10K type strain sequencing project: providing services to taxonomists for standard genome sequencing and annotation.</title>
        <authorList>
            <consortium name="The Broad Institute Genomics Platform"/>
            <consortium name="The Broad Institute Genome Sequencing Center for Infectious Disease"/>
            <person name="Wu L."/>
            <person name="Ma J."/>
        </authorList>
    </citation>
    <scope>NUCLEOTIDE SEQUENCE [LARGE SCALE GENOMIC DNA]</scope>
    <source>
        <strain evidence="3">TISTR 1906</strain>
    </source>
</reference>
<dbReference type="Gene3D" id="1.10.4060.10">
    <property type="entry name" value="BPP1347 like domain"/>
    <property type="match status" value="1"/>
</dbReference>
<dbReference type="InterPro" id="IPR003111">
    <property type="entry name" value="Lon_prtase_N"/>
</dbReference>
<dbReference type="RefSeq" id="WP_066472608.1">
    <property type="nucleotide sequence ID" value="NZ_BCNT01000003.1"/>
</dbReference>
<accession>A0ABW5UIZ6</accession>
<gene>
    <name evidence="2" type="ORF">ACFSW6_02635</name>
</gene>
<dbReference type="SMART" id="SM00464">
    <property type="entry name" value="LON"/>
    <property type="match status" value="1"/>
</dbReference>
<dbReference type="PROSITE" id="PS51787">
    <property type="entry name" value="LON_N"/>
    <property type="match status" value="1"/>
</dbReference>
<protein>
    <submittedName>
        <fullName evidence="2">LON peptidase substrate-binding domain-containing protein</fullName>
    </submittedName>
</protein>
<comment type="caution">
    <text evidence="2">The sequence shown here is derived from an EMBL/GenBank/DDBJ whole genome shotgun (WGS) entry which is preliminary data.</text>
</comment>
<dbReference type="SUPFAM" id="SSF88697">
    <property type="entry name" value="PUA domain-like"/>
    <property type="match status" value="1"/>
</dbReference>
<dbReference type="InterPro" id="IPR046336">
    <property type="entry name" value="Lon_prtase_N_sf"/>
</dbReference>
<proteinExistence type="predicted"/>